<dbReference type="GO" id="GO:0006685">
    <property type="term" value="P:sphingomyelin catabolic process"/>
    <property type="evidence" value="ECO:0007669"/>
    <property type="project" value="TreeGrafter"/>
</dbReference>
<evidence type="ECO:0000256" key="1">
    <source>
        <dbReference type="ARBA" id="ARBA00004167"/>
    </source>
</evidence>
<evidence type="ECO:0000256" key="2">
    <source>
        <dbReference type="ARBA" id="ARBA00022692"/>
    </source>
</evidence>
<sequence>MNSPVLNLDVPLAQRCLELSNLIKEKFASNMSRGVFIQFKPVVENIFGVDTTLTGQGFTQTDASKQIQSQGWMLRTLTRASNPSDYDAVVSFLHPDGIFFALIKSLMTETSAKYEFPVAQFPPCFRSMIENGTAPPFFANKILSTNYTSASHLVLNAFEFYLFHFGLYILNNNSSMELSSLITNEPAYFTLLKIYLNYFVPIENVPRTTDGLNHLIPGVSEQSSLWQSLSSKTTSILNMATNNARQMTSNSQSPPSLFKASIFHSHMPFNQSFTNSQISTPLLYNQGEHLGSVEWRCSTFLLMLTELWFGNIPAPKTNYILRAPTADDLSESSAQPYSANIDQMTAVRIVIKHLHSFSNSFTYSPISHINNQGLAEIKQAIWTVKYPLQKRLYNFIKVAFNRWPLDYTFRQPLEAWLSYIQPWRYVKISNYEYNSDIEDLDGNCRSNTLIDVPSVDNHWKNFISDNLLYYTVIFSLLIDRLLNLDLSSSRNALMLFRVIKVYSQPGFLVLLKEAEDAVVRNNLDQTHNLSVAKSPHVMSTPNKSASDLNTSKARLLAPSFLASNARTSTPKAKAAGFLEHKVPSLEIDSDFNYVSLFSPQSKQKLQKLLAEAQKSRLSIKDFIQQVEHRSVSRNRGWLDSIRAILTMEDTCFESKDEREMYKDKIQAEEYLNFAINKISQCFDVQMPDVDLHDRAASNLTTSQRIFFNV</sequence>
<keyword evidence="3" id="KW-1133">Transmembrane helix</keyword>
<evidence type="ECO:0000256" key="4">
    <source>
        <dbReference type="ARBA" id="ARBA00023136"/>
    </source>
</evidence>
<organism evidence="5">
    <name type="scientific">Aceria tosichella</name>
    <name type="common">wheat curl mite</name>
    <dbReference type="NCBI Taxonomy" id="561515"/>
    <lineage>
        <taxon>Eukaryota</taxon>
        <taxon>Metazoa</taxon>
        <taxon>Ecdysozoa</taxon>
        <taxon>Arthropoda</taxon>
        <taxon>Chelicerata</taxon>
        <taxon>Arachnida</taxon>
        <taxon>Acari</taxon>
        <taxon>Acariformes</taxon>
        <taxon>Trombidiformes</taxon>
        <taxon>Prostigmata</taxon>
        <taxon>Eupodina</taxon>
        <taxon>Eriophyoidea</taxon>
        <taxon>Eriophyidae</taxon>
        <taxon>Eriophyinae</taxon>
        <taxon>Aceriini</taxon>
        <taxon>Aceria</taxon>
    </lineage>
</organism>
<dbReference type="PANTHER" id="PTHR12988:SF6">
    <property type="entry name" value="SPHINGOMYELIN PHOSPHODIESTERASE 4"/>
    <property type="match status" value="1"/>
</dbReference>
<proteinExistence type="predicted"/>
<protein>
    <submittedName>
        <fullName evidence="5">Sphingomyelin phosphodiesterase 4</fullName>
    </submittedName>
</protein>
<name>A0A6G1SMY7_9ACAR</name>
<dbReference type="Pfam" id="PF14724">
    <property type="entry name" value="mit_SMPDase"/>
    <property type="match status" value="2"/>
</dbReference>
<dbReference type="GO" id="GO:0046513">
    <property type="term" value="P:ceramide biosynthetic process"/>
    <property type="evidence" value="ECO:0007669"/>
    <property type="project" value="TreeGrafter"/>
</dbReference>
<dbReference type="InterPro" id="IPR024129">
    <property type="entry name" value="Sphingomy_SMPD4"/>
</dbReference>
<accession>A0A6G1SMY7</accession>
<dbReference type="EMBL" id="GGYP01007113">
    <property type="protein sequence ID" value="MDE51884.1"/>
    <property type="molecule type" value="Transcribed_RNA"/>
</dbReference>
<dbReference type="PANTHER" id="PTHR12988">
    <property type="entry name" value="SPHINGOMYELIN PHOSPHODIESTERASE 4"/>
    <property type="match status" value="1"/>
</dbReference>
<reference evidence="5" key="1">
    <citation type="submission" date="2018-10" db="EMBL/GenBank/DDBJ databases">
        <title>Transcriptome assembly of Aceria tosichella (Wheat curl mite) Type 2.</title>
        <authorList>
            <person name="Scully E.D."/>
            <person name="Geib S.M."/>
            <person name="Palmer N.A."/>
            <person name="Gupta A.K."/>
            <person name="Sarath G."/>
            <person name="Tatineni S."/>
        </authorList>
    </citation>
    <scope>NUCLEOTIDE SEQUENCE</scope>
    <source>
        <strain evidence="5">LincolnNE</strain>
    </source>
</reference>
<dbReference type="GO" id="GO:0016020">
    <property type="term" value="C:membrane"/>
    <property type="evidence" value="ECO:0007669"/>
    <property type="project" value="UniProtKB-SubCell"/>
</dbReference>
<dbReference type="GO" id="GO:0046475">
    <property type="term" value="P:glycerophospholipid catabolic process"/>
    <property type="evidence" value="ECO:0007669"/>
    <property type="project" value="TreeGrafter"/>
</dbReference>
<keyword evidence="2" id="KW-0812">Transmembrane</keyword>
<gene>
    <name evidence="5" type="primary">Smpd4</name>
    <name evidence="5" type="ORF">g.13953</name>
</gene>
<dbReference type="GO" id="GO:0050290">
    <property type="term" value="F:sphingomyelin phosphodiesterase D activity"/>
    <property type="evidence" value="ECO:0007669"/>
    <property type="project" value="InterPro"/>
</dbReference>
<dbReference type="AlphaFoldDB" id="A0A6G1SMY7"/>
<comment type="subcellular location">
    <subcellularLocation>
        <location evidence="1">Membrane</location>
        <topology evidence="1">Single-pass membrane protein</topology>
    </subcellularLocation>
</comment>
<evidence type="ECO:0000313" key="5">
    <source>
        <dbReference type="EMBL" id="MDE51884.1"/>
    </source>
</evidence>
<evidence type="ECO:0000256" key="3">
    <source>
        <dbReference type="ARBA" id="ARBA00022989"/>
    </source>
</evidence>
<keyword evidence="4" id="KW-0472">Membrane</keyword>